<dbReference type="RefSeq" id="WP_134258972.1">
    <property type="nucleotide sequence ID" value="NZ_LDIM01000006.1"/>
</dbReference>
<dbReference type="EMBL" id="SNUX01000002">
    <property type="protein sequence ID" value="TES49545.1"/>
    <property type="molecule type" value="Genomic_DNA"/>
</dbReference>
<accession>A0A4Y7WLR8</accession>
<reference evidence="1 2" key="1">
    <citation type="submission" date="2019-03" db="EMBL/GenBank/DDBJ databases">
        <authorList>
            <person name="Liu G."/>
        </authorList>
    </citation>
    <scope>NUCLEOTIDE SEQUENCE [LARGE SCALE GENOMIC DNA]</scope>
    <source>
        <strain evidence="1 2">DSM 19099</strain>
    </source>
</reference>
<organism evidence="1 2">
    <name type="scientific">Shouchella lehensis</name>
    <dbReference type="NCBI Taxonomy" id="300825"/>
    <lineage>
        <taxon>Bacteria</taxon>
        <taxon>Bacillati</taxon>
        <taxon>Bacillota</taxon>
        <taxon>Bacilli</taxon>
        <taxon>Bacillales</taxon>
        <taxon>Bacillaceae</taxon>
        <taxon>Shouchella</taxon>
    </lineage>
</organism>
<evidence type="ECO:0000313" key="2">
    <source>
        <dbReference type="Proteomes" id="UP000298210"/>
    </source>
</evidence>
<sequence length="137" mass="15573">MELNSIDDNQPNGENGFRSSWHLLFNLPSNEEGLAITIENREIVKEIVLEDFDSSYQNEIFKGQINFNSDEIIKIAISDFKLEKGNGQDVIFSGYHYKLIEDQGIQFLTVVGTIDSKLAEIHFDAQTGEQIGWTETN</sequence>
<protein>
    <submittedName>
        <fullName evidence="1">Uncharacterized protein</fullName>
    </submittedName>
</protein>
<evidence type="ECO:0000313" key="1">
    <source>
        <dbReference type="EMBL" id="TES49545.1"/>
    </source>
</evidence>
<dbReference type="Proteomes" id="UP000298210">
    <property type="component" value="Unassembled WGS sequence"/>
</dbReference>
<name>A0A4Y7WLR8_9BACI</name>
<dbReference type="AlphaFoldDB" id="A0A4Y7WLR8"/>
<gene>
    <name evidence="1" type="ORF">E2L03_08745</name>
</gene>
<proteinExistence type="predicted"/>
<comment type="caution">
    <text evidence="1">The sequence shown here is derived from an EMBL/GenBank/DDBJ whole genome shotgun (WGS) entry which is preliminary data.</text>
</comment>